<evidence type="ECO:0000256" key="4">
    <source>
        <dbReference type="RuleBase" id="RU000416"/>
    </source>
</evidence>
<dbReference type="RefSeq" id="WP_092889536.1">
    <property type="nucleotide sequence ID" value="NZ_FOOQ01000001.1"/>
</dbReference>
<sequence length="333" mass="37840">MSRFEFVDLFSGIGGTRAAYEREGGECVFSCEIDGDAQEVYEKNWDEPVTEQDIRHVEAEAVPPHDLLLACWPCPSFSQMGKLDGLEDERGMLFYHIVQILKEKQPKAFMLENVKNLRFVKDGSAYETVVNALRECGYTVHSEVLNALDFGLPQHRERLIIVGFRDDIAPKEFDFPTENENALRTEDKQRAALADILEDNPDEKYFASDKVQTDRLDAVDDPSTVPEPSVWHENRSGLVTTRPYSGTLRASSSWHYLLINGKRNPTVRELLRLQGFPEWFEISDSNRSRARRLTGNTVPIPMVHTVAKALLEELNIDDTSASERSIETAMSNK</sequence>
<dbReference type="PROSITE" id="PS00094">
    <property type="entry name" value="C5_MTASE_1"/>
    <property type="match status" value="1"/>
</dbReference>
<dbReference type="AlphaFoldDB" id="A0A1I2NAN7"/>
<evidence type="ECO:0000313" key="5">
    <source>
        <dbReference type="EMBL" id="SFG00578.1"/>
    </source>
</evidence>
<dbReference type="STRING" id="553467.SAMN04488063_1107"/>
<dbReference type="EMBL" id="FOOQ01000001">
    <property type="protein sequence ID" value="SFG00578.1"/>
    <property type="molecule type" value="Genomic_DNA"/>
</dbReference>
<dbReference type="PANTHER" id="PTHR46098">
    <property type="entry name" value="TRNA (CYTOSINE(38)-C(5))-METHYLTRANSFERASE"/>
    <property type="match status" value="1"/>
</dbReference>
<dbReference type="PROSITE" id="PS51679">
    <property type="entry name" value="SAM_MT_C5"/>
    <property type="match status" value="1"/>
</dbReference>
<dbReference type="InterPro" id="IPR029063">
    <property type="entry name" value="SAM-dependent_MTases_sf"/>
</dbReference>
<keyword evidence="2 5" id="KW-0808">Transferase</keyword>
<dbReference type="CDD" id="cd00315">
    <property type="entry name" value="Cyt_C5_DNA_methylase"/>
    <property type="match status" value="1"/>
</dbReference>
<dbReference type="InterPro" id="IPR018117">
    <property type="entry name" value="C5_DNA_meth_AS"/>
</dbReference>
<dbReference type="GO" id="GO:0032259">
    <property type="term" value="P:methylation"/>
    <property type="evidence" value="ECO:0007669"/>
    <property type="project" value="UniProtKB-KW"/>
</dbReference>
<accession>A0A1I2NAN7</accession>
<keyword evidence="3" id="KW-0949">S-adenosyl-L-methionine</keyword>
<dbReference type="PANTHER" id="PTHR46098:SF1">
    <property type="entry name" value="TRNA (CYTOSINE(38)-C(5))-METHYLTRANSFERASE"/>
    <property type="match status" value="1"/>
</dbReference>
<dbReference type="SUPFAM" id="SSF53335">
    <property type="entry name" value="S-adenosyl-L-methionine-dependent methyltransferases"/>
    <property type="match status" value="1"/>
</dbReference>
<keyword evidence="1 5" id="KW-0489">Methyltransferase</keyword>
<dbReference type="InterPro" id="IPR050750">
    <property type="entry name" value="C5-MTase"/>
</dbReference>
<keyword evidence="6" id="KW-1185">Reference proteome</keyword>
<dbReference type="Proteomes" id="UP000198876">
    <property type="component" value="Unassembled WGS sequence"/>
</dbReference>
<dbReference type="PRINTS" id="PR00105">
    <property type="entry name" value="C5METTRFRASE"/>
</dbReference>
<reference evidence="6" key="1">
    <citation type="submission" date="2016-10" db="EMBL/GenBank/DDBJ databases">
        <authorList>
            <person name="Varghese N."/>
            <person name="Submissions S."/>
        </authorList>
    </citation>
    <scope>NUCLEOTIDE SEQUENCE [LARGE SCALE GENOMIC DNA]</scope>
    <source>
        <strain evidence="6">CGMCC 1.7739</strain>
    </source>
</reference>
<dbReference type="NCBIfam" id="TIGR00675">
    <property type="entry name" value="dcm"/>
    <property type="match status" value="1"/>
</dbReference>
<evidence type="ECO:0000256" key="3">
    <source>
        <dbReference type="ARBA" id="ARBA00022691"/>
    </source>
</evidence>
<evidence type="ECO:0000313" key="6">
    <source>
        <dbReference type="Proteomes" id="UP000198876"/>
    </source>
</evidence>
<protein>
    <submittedName>
        <fullName evidence="5">DNA (Cytosine-5)-methyltransferase 1</fullName>
    </submittedName>
</protein>
<proteinExistence type="inferred from homology"/>
<comment type="similarity">
    <text evidence="4">Belongs to the class I-like SAM-binding methyltransferase superfamily. C5-methyltransferase family.</text>
</comment>
<organism evidence="5 6">
    <name type="scientific">Halopelagius inordinatus</name>
    <dbReference type="NCBI Taxonomy" id="553467"/>
    <lineage>
        <taxon>Archaea</taxon>
        <taxon>Methanobacteriati</taxon>
        <taxon>Methanobacteriota</taxon>
        <taxon>Stenosarchaea group</taxon>
        <taxon>Halobacteria</taxon>
        <taxon>Halobacteriales</taxon>
        <taxon>Haloferacaceae</taxon>
    </lineage>
</organism>
<dbReference type="InterPro" id="IPR001525">
    <property type="entry name" value="C5_MeTfrase"/>
</dbReference>
<dbReference type="Pfam" id="PF00145">
    <property type="entry name" value="DNA_methylase"/>
    <property type="match status" value="1"/>
</dbReference>
<dbReference type="Gene3D" id="3.40.50.150">
    <property type="entry name" value="Vaccinia Virus protein VP39"/>
    <property type="match status" value="1"/>
</dbReference>
<evidence type="ECO:0000256" key="1">
    <source>
        <dbReference type="ARBA" id="ARBA00022603"/>
    </source>
</evidence>
<dbReference type="Gene3D" id="3.90.120.10">
    <property type="entry name" value="DNA Methylase, subunit A, domain 2"/>
    <property type="match status" value="1"/>
</dbReference>
<dbReference type="GO" id="GO:0008168">
    <property type="term" value="F:methyltransferase activity"/>
    <property type="evidence" value="ECO:0007669"/>
    <property type="project" value="UniProtKB-KW"/>
</dbReference>
<evidence type="ECO:0000256" key="2">
    <source>
        <dbReference type="ARBA" id="ARBA00022679"/>
    </source>
</evidence>
<name>A0A1I2NAN7_9EURY</name>
<gene>
    <name evidence="5" type="ORF">SAMN04488063_1107</name>
</gene>